<dbReference type="InterPro" id="IPR005154">
    <property type="entry name" value="Glyco_hydro_67_aGlcAse_N"/>
</dbReference>
<dbReference type="InterPro" id="IPR011395">
    <property type="entry name" value="Glyco_hydro_67_aGlcAse"/>
</dbReference>
<evidence type="ECO:0000256" key="2">
    <source>
        <dbReference type="ARBA" id="ARBA00022651"/>
    </source>
</evidence>
<dbReference type="HOGENOM" id="CLU_007125_1_0_9"/>
<evidence type="ECO:0000256" key="9">
    <source>
        <dbReference type="RuleBase" id="RU361198"/>
    </source>
</evidence>
<evidence type="ECO:0000256" key="6">
    <source>
        <dbReference type="ARBA" id="ARBA00023326"/>
    </source>
</evidence>
<dbReference type="Gene3D" id="3.30.379.10">
    <property type="entry name" value="Chitobiase/beta-hexosaminidase domain 2-like"/>
    <property type="match status" value="1"/>
</dbReference>
<gene>
    <name evidence="13" type="ordered locus">Cphy_3158</name>
</gene>
<dbReference type="InterPro" id="IPR037054">
    <property type="entry name" value="A-glucoronidase_C_sf"/>
</dbReference>
<comment type="subunit">
    <text evidence="9">Homodimer.</text>
</comment>
<evidence type="ECO:0000256" key="7">
    <source>
        <dbReference type="PIRNR" id="PIRNR029900"/>
    </source>
</evidence>
<dbReference type="InterPro" id="IPR017853">
    <property type="entry name" value="GH"/>
</dbReference>
<feature type="domain" description="Glycosyl hydrolase family 67 catalytic" evidence="12">
    <location>
        <begin position="138"/>
        <end position="459"/>
    </location>
</feature>
<dbReference type="Pfam" id="PF07477">
    <property type="entry name" value="Glyco_hydro_67C"/>
    <property type="match status" value="1"/>
</dbReference>
<dbReference type="PANTHER" id="PTHR39207:SF1">
    <property type="entry name" value="ALPHA-GLUCURONIDASE A"/>
    <property type="match status" value="1"/>
</dbReference>
<dbReference type="Proteomes" id="UP000000370">
    <property type="component" value="Chromosome"/>
</dbReference>
<protein>
    <recommendedName>
        <fullName evidence="9">Xylan alpha-1,2-glucuronidase</fullName>
        <ecNumber evidence="9">3.2.1.131</ecNumber>
    </recommendedName>
</protein>
<dbReference type="EC" id="3.2.1.131" evidence="9"/>
<dbReference type="RefSeq" id="WP_012201164.1">
    <property type="nucleotide sequence ID" value="NC_010001.1"/>
</dbReference>
<comment type="similarity">
    <text evidence="1 7 9">Belongs to the glycosyl hydrolase 67 family.</text>
</comment>
<feature type="domain" description="Glycosyl hydrolase family 67 C-terminal" evidence="11">
    <location>
        <begin position="460"/>
        <end position="681"/>
    </location>
</feature>
<evidence type="ECO:0000256" key="1">
    <source>
        <dbReference type="ARBA" id="ARBA00008833"/>
    </source>
</evidence>
<evidence type="ECO:0000259" key="12">
    <source>
        <dbReference type="Pfam" id="PF07488"/>
    </source>
</evidence>
<evidence type="ECO:0000313" key="14">
    <source>
        <dbReference type="Proteomes" id="UP000000370"/>
    </source>
</evidence>
<evidence type="ECO:0000259" key="11">
    <source>
        <dbReference type="Pfam" id="PF07477"/>
    </source>
</evidence>
<evidence type="ECO:0000313" key="13">
    <source>
        <dbReference type="EMBL" id="ABX43513.1"/>
    </source>
</evidence>
<feature type="active site" description="Proton donor" evidence="8">
    <location>
        <position position="292"/>
    </location>
</feature>
<feature type="active site" description="Proton acceptor" evidence="8">
    <location>
        <position position="399"/>
    </location>
</feature>
<dbReference type="SUPFAM" id="SSF55545">
    <property type="entry name" value="beta-N-acetylhexosaminidase-like domain"/>
    <property type="match status" value="1"/>
</dbReference>
<feature type="domain" description="Alpha glucuronidase N-terminal" evidence="10">
    <location>
        <begin position="23"/>
        <end position="129"/>
    </location>
</feature>
<evidence type="ECO:0000256" key="4">
    <source>
        <dbReference type="ARBA" id="ARBA00023277"/>
    </source>
</evidence>
<dbReference type="SUPFAM" id="SSF51445">
    <property type="entry name" value="(Trans)glycosidases"/>
    <property type="match status" value="1"/>
</dbReference>
<dbReference type="PANTHER" id="PTHR39207">
    <property type="entry name" value="ALPHA-GLUCURONIDASE A"/>
    <property type="match status" value="1"/>
</dbReference>
<keyword evidence="14" id="KW-1185">Reference proteome</keyword>
<evidence type="ECO:0000259" key="10">
    <source>
        <dbReference type="Pfam" id="PF03648"/>
    </source>
</evidence>
<dbReference type="OrthoDB" id="339499at2"/>
<name>A9KRL9_LACP7</name>
<dbReference type="GO" id="GO:0005576">
    <property type="term" value="C:extracellular region"/>
    <property type="evidence" value="ECO:0007669"/>
    <property type="project" value="InterPro"/>
</dbReference>
<proteinExistence type="inferred from homology"/>
<dbReference type="InterPro" id="IPR011100">
    <property type="entry name" value="Glyco_hydro_67_cat"/>
</dbReference>
<keyword evidence="3 7" id="KW-0378">Hydrolase</keyword>
<keyword evidence="2 7" id="KW-0858">Xylan degradation</keyword>
<dbReference type="PIRSF" id="PIRSF029900">
    <property type="entry name" value="Alpha-glucuronds"/>
    <property type="match status" value="1"/>
</dbReference>
<organism evidence="13 14">
    <name type="scientific">Lachnoclostridium phytofermentans (strain ATCC 700394 / DSM 18823 / ISDg)</name>
    <name type="common">Clostridium phytofermentans</name>
    <dbReference type="NCBI Taxonomy" id="357809"/>
    <lineage>
        <taxon>Bacteria</taxon>
        <taxon>Bacillati</taxon>
        <taxon>Bacillota</taxon>
        <taxon>Clostridia</taxon>
        <taxon>Lachnospirales</taxon>
        <taxon>Lachnospiraceae</taxon>
    </lineage>
</organism>
<comment type="catalytic activity">
    <reaction evidence="9">
        <text>Hydrolysis of (1-&gt;2)-alpha-D-(4-O-methyl)glucuronosyl links in the main chain of hardwood xylans.</text>
        <dbReference type="EC" id="3.2.1.131"/>
    </reaction>
</comment>
<dbReference type="Gene3D" id="3.90.1330.10">
    <property type="entry name" value="Alpha-glucuronidase, C-terminal domain"/>
    <property type="match status" value="1"/>
</dbReference>
<dbReference type="GO" id="GO:0033939">
    <property type="term" value="F:xylan alpha-1,2-glucuronosidase activity"/>
    <property type="evidence" value="ECO:0007669"/>
    <property type="project" value="UniProtKB-EC"/>
</dbReference>
<dbReference type="STRING" id="357809.Cphy_3158"/>
<keyword evidence="6 9" id="KW-0624">Polysaccharide degradation</keyword>
<dbReference type="AlphaFoldDB" id="A9KRL9"/>
<evidence type="ECO:0000256" key="3">
    <source>
        <dbReference type="ARBA" id="ARBA00022801"/>
    </source>
</evidence>
<dbReference type="EMBL" id="CP000885">
    <property type="protein sequence ID" value="ABX43513.1"/>
    <property type="molecule type" value="Genomic_DNA"/>
</dbReference>
<sequence length="684" mass="78496">MEEEVVLTFNIKKGDGTMGFEKAWLNYYKSDNLAMRDYFTVVTYNKDDSIVKSAVLELTTAAKELFSIDIESSLCDMKSDVDKTRKGIHFQIGDNKDLENEGYRISLADEMLLIEAYTSNGILYGTFDLIRSTILGADVHSFNRTIFPKNPLRMLNHWDNMDGSIERGYSGNSFFFEHGEVIVNERTKAYARLVSSVGINAVVINNVNVRGTATNLITNRYIDKLKQIGEIFASYGIKLYLSLNFAAPMELGGLTSADPLDEEVRLWWKKEVQLLFKEIPSFGGFLVKADSEGRPGPFTYQRTHAEGANMLAEAVKPYGGLIIWRCFVYNCKQDWRDMKTDRARASFDNFQSLDGDFAENVILQVKNGPMDFQVREPISPLFGGMKKTNLMLEVQIAQEYTGQQRHVCYLIPMFKEILKFRTYCKEENDTVFDIVSGNTYGNKNAGMAAVANTGNDDNWTGHDLAAANLYGYGRLSFDPDLTSEEIAKEWITLTFGMKEHVIDYISKILMMSWPAYEKYTSPLGIGWMVNPSHHYGPNVDGYEYDRWGTYHKADHTAIGVDRTKNGTGYTTQYHQPNQELYGTPETCPEELLLFFHRIPYTYQLKTGKTLIQHIYDSHFEGVEDVEEMVKLWEELKGKLEEVPYHRVLHRLQEQLEHSKEWRDVICSYFYRKTAIGDKKGRELY</sequence>
<dbReference type="Gene3D" id="3.20.20.80">
    <property type="entry name" value="Glycosidases"/>
    <property type="match status" value="1"/>
</dbReference>
<keyword evidence="4 9" id="KW-0119">Carbohydrate metabolism</keyword>
<reference evidence="14" key="1">
    <citation type="submission" date="2007-11" db="EMBL/GenBank/DDBJ databases">
        <title>Complete genome sequence of Clostridium phytofermentans ISDg.</title>
        <authorList>
            <person name="Leschine S.B."/>
            <person name="Warnick T.A."/>
            <person name="Blanchard J.L."/>
            <person name="Schnell D.J."/>
            <person name="Petit E.L."/>
            <person name="LaTouf W.G."/>
            <person name="Copeland A."/>
            <person name="Lucas S."/>
            <person name="Lapidus A."/>
            <person name="Barry K."/>
            <person name="Glavina del Rio T."/>
            <person name="Dalin E."/>
            <person name="Tice H."/>
            <person name="Pitluck S."/>
            <person name="Kiss H."/>
            <person name="Brettin T."/>
            <person name="Bruce D."/>
            <person name="Detter J.C."/>
            <person name="Han C."/>
            <person name="Kuske C."/>
            <person name="Schmutz J."/>
            <person name="Larimer F."/>
            <person name="Land M."/>
            <person name="Hauser L."/>
            <person name="Kyrpides N."/>
            <person name="Kim E.A."/>
            <person name="Richardson P."/>
        </authorList>
    </citation>
    <scope>NUCLEOTIDE SEQUENCE [LARGE SCALE GENOMIC DNA]</scope>
    <source>
        <strain evidence="14">ATCC 700394 / DSM 18823 / ISDg</strain>
    </source>
</reference>
<dbReference type="InterPro" id="IPR011099">
    <property type="entry name" value="Glyco_hydro_67_C"/>
</dbReference>
<evidence type="ECO:0000256" key="5">
    <source>
        <dbReference type="ARBA" id="ARBA00023295"/>
    </source>
</evidence>
<evidence type="ECO:0000256" key="8">
    <source>
        <dbReference type="PIRSR" id="PIRSR029900-1"/>
    </source>
</evidence>
<feature type="active site" description="Proton acceptor" evidence="8">
    <location>
        <position position="371"/>
    </location>
</feature>
<dbReference type="KEGG" id="cpy:Cphy_3158"/>
<dbReference type="Pfam" id="PF03648">
    <property type="entry name" value="Glyco_hydro_67N"/>
    <property type="match status" value="1"/>
</dbReference>
<dbReference type="GO" id="GO:0045493">
    <property type="term" value="P:xylan catabolic process"/>
    <property type="evidence" value="ECO:0007669"/>
    <property type="project" value="UniProtKB-KW"/>
</dbReference>
<dbReference type="CAZy" id="GH67">
    <property type="family name" value="Glycoside Hydrolase Family 67"/>
</dbReference>
<dbReference type="Pfam" id="PF07488">
    <property type="entry name" value="Glyco_hydro_67M"/>
    <property type="match status" value="1"/>
</dbReference>
<dbReference type="GO" id="GO:0046559">
    <property type="term" value="F:alpha-glucuronidase activity"/>
    <property type="evidence" value="ECO:0007669"/>
    <property type="project" value="InterPro"/>
</dbReference>
<dbReference type="InterPro" id="IPR029018">
    <property type="entry name" value="Hex-like_dom2"/>
</dbReference>
<dbReference type="eggNOG" id="COG3661">
    <property type="taxonomic scope" value="Bacteria"/>
</dbReference>
<keyword evidence="5 7" id="KW-0326">Glycosidase</keyword>
<accession>A9KRL9</accession>